<dbReference type="InterPro" id="IPR048329">
    <property type="entry name" value="PcRGLX_1st"/>
</dbReference>
<dbReference type="InterPro" id="IPR045793">
    <property type="entry name" value="PcRGLX/YetA-like"/>
</dbReference>
<name>A0ABP7V368_9ACTN</name>
<accession>A0ABP7V368</accession>
<dbReference type="PANTHER" id="PTHR40081:SF1">
    <property type="entry name" value="TAT PATHWAY SIGNAL SEQUENCE DOMAIN PROTEIN"/>
    <property type="match status" value="1"/>
</dbReference>
<evidence type="ECO:0000313" key="2">
    <source>
        <dbReference type="EMBL" id="GAA4058524.1"/>
    </source>
</evidence>
<reference evidence="3" key="1">
    <citation type="journal article" date="2019" name="Int. J. Syst. Evol. Microbiol.">
        <title>The Global Catalogue of Microorganisms (GCM) 10K type strain sequencing project: providing services to taxonomists for standard genome sequencing and annotation.</title>
        <authorList>
            <consortium name="The Broad Institute Genomics Platform"/>
            <consortium name="The Broad Institute Genome Sequencing Center for Infectious Disease"/>
            <person name="Wu L."/>
            <person name="Ma J."/>
        </authorList>
    </citation>
    <scope>NUCLEOTIDE SEQUENCE [LARGE SCALE GENOMIC DNA]</scope>
    <source>
        <strain evidence="3">JCM 16925</strain>
    </source>
</reference>
<dbReference type="Proteomes" id="UP001499984">
    <property type="component" value="Unassembled WGS sequence"/>
</dbReference>
<dbReference type="PANTHER" id="PTHR40081">
    <property type="entry name" value="CONCANAVALIN A-LIKE LECTIN/GLUCANASE"/>
    <property type="match status" value="1"/>
</dbReference>
<dbReference type="Pfam" id="PF19501">
    <property type="entry name" value="PcRGLX_1st"/>
    <property type="match status" value="1"/>
</dbReference>
<gene>
    <name evidence="2" type="ORF">GCM10022233_34070</name>
</gene>
<protein>
    <recommendedName>
        <fullName evidence="1">PcRGLX/YetA-like N-terminal RIFT barrel domain-containing protein</fullName>
    </recommendedName>
</protein>
<evidence type="ECO:0000259" key="1">
    <source>
        <dbReference type="Pfam" id="PF19501"/>
    </source>
</evidence>
<dbReference type="EMBL" id="BAAAZY010000010">
    <property type="protein sequence ID" value="GAA4058524.1"/>
    <property type="molecule type" value="Genomic_DNA"/>
</dbReference>
<organism evidence="2 3">
    <name type="scientific">Streptomyces shaanxiensis</name>
    <dbReference type="NCBI Taxonomy" id="653357"/>
    <lineage>
        <taxon>Bacteria</taxon>
        <taxon>Bacillati</taxon>
        <taxon>Actinomycetota</taxon>
        <taxon>Actinomycetes</taxon>
        <taxon>Kitasatosporales</taxon>
        <taxon>Streptomycetaceae</taxon>
        <taxon>Streptomyces</taxon>
    </lineage>
</organism>
<keyword evidence="3" id="KW-1185">Reference proteome</keyword>
<feature type="domain" description="PcRGLX/YetA-like N-terminal RIFT barrel" evidence="1">
    <location>
        <begin position="37"/>
        <end position="118"/>
    </location>
</feature>
<dbReference type="PROSITE" id="PS51318">
    <property type="entry name" value="TAT"/>
    <property type="match status" value="1"/>
</dbReference>
<sequence length="173" mass="18150">MPGVDRRAVIKGAAVAAAAAQFSRALSRPATAADGDATELQWLEGSTLDAHADATWGVPWSRGAHRPEQQFRLASADGDDDVPVQTWGTGNRPDGSVKWTAHAIAPDASKSATYRLTAGTPAAPARKVAVTRFAGRVEASTRTTRRSPRANSSAQWALAAIQNLALIGDRIPS</sequence>
<dbReference type="InterPro" id="IPR006311">
    <property type="entry name" value="TAT_signal"/>
</dbReference>
<proteinExistence type="predicted"/>
<evidence type="ECO:0000313" key="3">
    <source>
        <dbReference type="Proteomes" id="UP001499984"/>
    </source>
</evidence>
<comment type="caution">
    <text evidence="2">The sequence shown here is derived from an EMBL/GenBank/DDBJ whole genome shotgun (WGS) entry which is preliminary data.</text>
</comment>
<dbReference type="RefSeq" id="WP_345013432.1">
    <property type="nucleotide sequence ID" value="NZ_BAAAZY010000010.1"/>
</dbReference>